<evidence type="ECO:0000313" key="2">
    <source>
        <dbReference type="EMBL" id="MEU0708514.1"/>
    </source>
</evidence>
<evidence type="ECO:0000256" key="1">
    <source>
        <dbReference type="SAM" id="SignalP"/>
    </source>
</evidence>
<feature type="chain" id="PRO_5046200143" evidence="1">
    <location>
        <begin position="30"/>
        <end position="118"/>
    </location>
</feature>
<organism evidence="2 3">
    <name type="scientific">Streptomyces lavendulocolor</name>
    <dbReference type="NCBI Taxonomy" id="67316"/>
    <lineage>
        <taxon>Bacteria</taxon>
        <taxon>Bacillati</taxon>
        <taxon>Actinomycetota</taxon>
        <taxon>Actinomycetes</taxon>
        <taxon>Kitasatosporales</taxon>
        <taxon>Streptomycetaceae</taxon>
        <taxon>Streptomyces</taxon>
    </lineage>
</organism>
<dbReference type="RefSeq" id="WP_189898331.1">
    <property type="nucleotide sequence ID" value="NZ_JBEXZP010000216.1"/>
</dbReference>
<comment type="caution">
    <text evidence="2">The sequence shown here is derived from an EMBL/GenBank/DDBJ whole genome shotgun (WGS) entry which is preliminary data.</text>
</comment>
<sequence>MTTRLLSRVGVLAGAVLAASAGFSGLAQAHTPAVPAATGMGMASQMRAAAADMHVEAMHMKMPMDSTAVHSAAAQHRCEAACARHAALGQSCACCGQGAPARTAQHKKCCAASHGLGV</sequence>
<accession>A0ABV2W4Q5</accession>
<keyword evidence="3" id="KW-1185">Reference proteome</keyword>
<name>A0ABV2W4Q5_9ACTN</name>
<reference evidence="2 3" key="1">
    <citation type="submission" date="2024-06" db="EMBL/GenBank/DDBJ databases">
        <title>The Natural Products Discovery Center: Release of the First 8490 Sequenced Strains for Exploring Actinobacteria Biosynthetic Diversity.</title>
        <authorList>
            <person name="Kalkreuter E."/>
            <person name="Kautsar S.A."/>
            <person name="Yang D."/>
            <person name="Bader C.D."/>
            <person name="Teijaro C.N."/>
            <person name="Fluegel L."/>
            <person name="Davis C.M."/>
            <person name="Simpson J.R."/>
            <person name="Lauterbach L."/>
            <person name="Steele A.D."/>
            <person name="Gui C."/>
            <person name="Meng S."/>
            <person name="Li G."/>
            <person name="Viehrig K."/>
            <person name="Ye F."/>
            <person name="Su P."/>
            <person name="Kiefer A.F."/>
            <person name="Nichols A."/>
            <person name="Cepeda A.J."/>
            <person name="Yan W."/>
            <person name="Fan B."/>
            <person name="Jiang Y."/>
            <person name="Adhikari A."/>
            <person name="Zheng C.-J."/>
            <person name="Schuster L."/>
            <person name="Cowan T.M."/>
            <person name="Smanski M.J."/>
            <person name="Chevrette M.G."/>
            <person name="De Carvalho L.P.S."/>
            <person name="Shen B."/>
        </authorList>
    </citation>
    <scope>NUCLEOTIDE SEQUENCE [LARGE SCALE GENOMIC DNA]</scope>
    <source>
        <strain evidence="2 3">NPDC006337</strain>
    </source>
</reference>
<protein>
    <submittedName>
        <fullName evidence="2">Uncharacterized protein</fullName>
    </submittedName>
</protein>
<proteinExistence type="predicted"/>
<keyword evidence="1" id="KW-0732">Signal</keyword>
<feature type="signal peptide" evidence="1">
    <location>
        <begin position="1"/>
        <end position="29"/>
    </location>
</feature>
<gene>
    <name evidence="2" type="ORF">ABZ508_14270</name>
</gene>
<dbReference type="EMBL" id="JBEXZR010000010">
    <property type="protein sequence ID" value="MEU0708514.1"/>
    <property type="molecule type" value="Genomic_DNA"/>
</dbReference>
<evidence type="ECO:0000313" key="3">
    <source>
        <dbReference type="Proteomes" id="UP001550378"/>
    </source>
</evidence>
<dbReference type="Proteomes" id="UP001550378">
    <property type="component" value="Unassembled WGS sequence"/>
</dbReference>